<keyword evidence="2 5" id="KW-0689">Ribosomal protein</keyword>
<keyword evidence="5" id="KW-0694">RNA-binding</keyword>
<proteinExistence type="inferred from homology"/>
<dbReference type="InterPro" id="IPR002136">
    <property type="entry name" value="Ribosomal_uL4"/>
</dbReference>
<keyword evidence="3 5" id="KW-0687">Ribonucleoprotein</keyword>
<accession>A0A2X3B531</accession>
<keyword evidence="5" id="KW-0699">rRNA-binding</keyword>
<evidence type="ECO:0000256" key="2">
    <source>
        <dbReference type="ARBA" id="ARBA00022980"/>
    </source>
</evidence>
<reference evidence="7 8" key="1">
    <citation type="submission" date="2018-06" db="EMBL/GenBank/DDBJ databases">
        <authorList>
            <consortium name="Pathogen Informatics"/>
            <person name="Doyle S."/>
        </authorList>
    </citation>
    <scope>NUCLEOTIDE SEQUENCE [LARGE SCALE GENOMIC DNA]</scope>
    <source>
        <strain evidence="7 8">NCTC13102</strain>
    </source>
</reference>
<dbReference type="InterPro" id="IPR023574">
    <property type="entry name" value="Ribosomal_uL4_dom_sf"/>
</dbReference>
<dbReference type="GO" id="GO:0006412">
    <property type="term" value="P:translation"/>
    <property type="evidence" value="ECO:0007669"/>
    <property type="project" value="UniProtKB-UniRule"/>
</dbReference>
<comment type="function">
    <text evidence="5">Forms part of the polypeptide exit tunnel.</text>
</comment>
<evidence type="ECO:0000256" key="3">
    <source>
        <dbReference type="ARBA" id="ARBA00023274"/>
    </source>
</evidence>
<dbReference type="GO" id="GO:0019843">
    <property type="term" value="F:rRNA binding"/>
    <property type="evidence" value="ECO:0007669"/>
    <property type="project" value="UniProtKB-UniRule"/>
</dbReference>
<organism evidence="7 8">
    <name type="scientific">Helicobacter fennelliae</name>
    <dbReference type="NCBI Taxonomy" id="215"/>
    <lineage>
        <taxon>Bacteria</taxon>
        <taxon>Pseudomonadati</taxon>
        <taxon>Campylobacterota</taxon>
        <taxon>Epsilonproteobacteria</taxon>
        <taxon>Campylobacterales</taxon>
        <taxon>Helicobacteraceae</taxon>
        <taxon>Helicobacter</taxon>
    </lineage>
</organism>
<evidence type="ECO:0000256" key="6">
    <source>
        <dbReference type="SAM" id="MobiDB-lite"/>
    </source>
</evidence>
<evidence type="ECO:0000313" key="8">
    <source>
        <dbReference type="Proteomes" id="UP000250166"/>
    </source>
</evidence>
<dbReference type="GO" id="GO:0003735">
    <property type="term" value="F:structural constituent of ribosome"/>
    <property type="evidence" value="ECO:0007669"/>
    <property type="project" value="InterPro"/>
</dbReference>
<dbReference type="Pfam" id="PF00573">
    <property type="entry name" value="Ribosomal_L4"/>
    <property type="match status" value="1"/>
</dbReference>
<feature type="region of interest" description="Disordered" evidence="6">
    <location>
        <begin position="49"/>
        <end position="73"/>
    </location>
</feature>
<protein>
    <recommendedName>
        <fullName evidence="4 5">Large ribosomal subunit protein uL4</fullName>
    </recommendedName>
</protein>
<dbReference type="HAMAP" id="MF_01328_B">
    <property type="entry name" value="Ribosomal_uL4_B"/>
    <property type="match status" value="1"/>
</dbReference>
<evidence type="ECO:0000256" key="1">
    <source>
        <dbReference type="ARBA" id="ARBA00010528"/>
    </source>
</evidence>
<dbReference type="NCBIfam" id="TIGR03953">
    <property type="entry name" value="rplD_bact"/>
    <property type="match status" value="1"/>
</dbReference>
<feature type="compositionally biased region" description="Gly residues" evidence="6">
    <location>
        <begin position="55"/>
        <end position="71"/>
    </location>
</feature>
<dbReference type="PANTHER" id="PTHR10746">
    <property type="entry name" value="50S RIBOSOMAL PROTEIN L4"/>
    <property type="match status" value="1"/>
</dbReference>
<comment type="subunit">
    <text evidence="5">Part of the 50S ribosomal subunit.</text>
</comment>
<dbReference type="EMBL" id="UAWL01000006">
    <property type="protein sequence ID" value="SQB98912.1"/>
    <property type="molecule type" value="Genomic_DNA"/>
</dbReference>
<comment type="similarity">
    <text evidence="1 5">Belongs to the universal ribosomal protein uL4 family.</text>
</comment>
<dbReference type="GO" id="GO:1990904">
    <property type="term" value="C:ribonucleoprotein complex"/>
    <property type="evidence" value="ECO:0007669"/>
    <property type="project" value="UniProtKB-KW"/>
</dbReference>
<gene>
    <name evidence="5 7" type="primary">rplD</name>
    <name evidence="7" type="ORF">NCTC13102_01383</name>
</gene>
<evidence type="ECO:0000256" key="4">
    <source>
        <dbReference type="ARBA" id="ARBA00035244"/>
    </source>
</evidence>
<evidence type="ECO:0000256" key="5">
    <source>
        <dbReference type="HAMAP-Rule" id="MF_01328"/>
    </source>
</evidence>
<comment type="function">
    <text evidence="5">One of the primary rRNA binding proteins, this protein initially binds near the 5'-end of the 23S rRNA. It is important during the early stages of 50S assembly. It makes multiple contacts with different domains of the 23S rRNA in the assembled 50S subunit and ribosome.</text>
</comment>
<evidence type="ECO:0000313" key="7">
    <source>
        <dbReference type="EMBL" id="SQB98912.1"/>
    </source>
</evidence>
<dbReference type="RefSeq" id="WP_023948074.1">
    <property type="nucleotide sequence ID" value="NZ_UAWL01000006.1"/>
</dbReference>
<dbReference type="Gene3D" id="3.40.1370.10">
    <property type="match status" value="1"/>
</dbReference>
<dbReference type="AlphaFoldDB" id="A0A2X3B531"/>
<dbReference type="Proteomes" id="UP000250166">
    <property type="component" value="Unassembled WGS sequence"/>
</dbReference>
<name>A0A2X3B531_9HELI</name>
<dbReference type="SUPFAM" id="SSF52166">
    <property type="entry name" value="Ribosomal protein L4"/>
    <property type="match status" value="1"/>
</dbReference>
<sequence length="209" mass="23263">MSSAIVLDNQFKKASEIALPKNYTEIKEHNLYLYIKSYLTSLRANNAKAKKRGEVSGGGKKPWSQKGGGRARAGSITSPVFVGGGVSHGPSNNRNYDLKINKKQKRLALEYAIKQKAENGKLYVVDSLAIASGKTKDAFNVFKSLNERSVLFVAQTIQDEKTFLAYRNIQQCYFIDSSEMNAYLVAAFHAVVIEKAVFEQFLESGHKEK</sequence>
<dbReference type="InterPro" id="IPR013005">
    <property type="entry name" value="Ribosomal_uL4-like"/>
</dbReference>
<dbReference type="PANTHER" id="PTHR10746:SF6">
    <property type="entry name" value="LARGE RIBOSOMAL SUBUNIT PROTEIN UL4M"/>
    <property type="match status" value="1"/>
</dbReference>
<dbReference type="GO" id="GO:0005840">
    <property type="term" value="C:ribosome"/>
    <property type="evidence" value="ECO:0007669"/>
    <property type="project" value="UniProtKB-KW"/>
</dbReference>